<dbReference type="VEuPathDB" id="GiardiaDB:GMRT_15836"/>
<dbReference type="EMBL" id="VDLU01000005">
    <property type="protein sequence ID" value="TNJ26602.1"/>
    <property type="molecule type" value="Genomic_DNA"/>
</dbReference>
<comment type="subcellular location">
    <subcellularLocation>
        <location evidence="1">Nucleus</location>
    </subcellularLocation>
</comment>
<gene>
    <name evidence="6" type="ORF">GMRT_15836</name>
</gene>
<accession>A0A4Z1SLQ8</accession>
<organism evidence="6 7">
    <name type="scientific">Giardia muris</name>
    <dbReference type="NCBI Taxonomy" id="5742"/>
    <lineage>
        <taxon>Eukaryota</taxon>
        <taxon>Metamonada</taxon>
        <taxon>Diplomonadida</taxon>
        <taxon>Hexamitidae</taxon>
        <taxon>Giardiinae</taxon>
        <taxon>Giardia</taxon>
    </lineage>
</organism>
<dbReference type="AlphaFoldDB" id="A0A4Z1SLQ8"/>
<evidence type="ECO:0000256" key="4">
    <source>
        <dbReference type="ARBA" id="ARBA00023242"/>
    </source>
</evidence>
<dbReference type="PANTHER" id="PTHR22846">
    <property type="entry name" value="WD40 REPEAT PROTEIN"/>
    <property type="match status" value="1"/>
</dbReference>
<evidence type="ECO:0000256" key="2">
    <source>
        <dbReference type="ARBA" id="ARBA00022574"/>
    </source>
</evidence>
<keyword evidence="3" id="KW-0677">Repeat</keyword>
<protein>
    <submittedName>
        <fullName evidence="6">LisH domain-containing protein</fullName>
    </submittedName>
</protein>
<dbReference type="OrthoDB" id="1367865at2759"/>
<name>A0A4Z1SLQ8_GIAMU</name>
<dbReference type="SUPFAM" id="SSF50978">
    <property type="entry name" value="WD40 repeat-like"/>
    <property type="match status" value="1"/>
</dbReference>
<proteinExistence type="predicted"/>
<sequence length="664" mass="70259">MLRPDELNYIIFRYLLEAGYVHAAYMFSHESGVASAGVPDTLVPVGTLVSLLNKGLLLLDIEAHMDAAGRLHICEHPPSLFEPHRCTADTVGFLEDSPDELSGPTAQGVVSIAGAGGQAVATALRERRSGDPASCRVAVPQDETQPLALSESLLTLSGDVPALTPAETRYMHELIDRVFQSASFAGTNAGAGTGSRSASVVPGSTSLRPATPTESARVVSQDLFERERQGLRRELFLSGIGYSYYDSGTALGGILASVSLSPLTDEPRLLMVTPTALVHIAGTGTGAGKAPVVYGVPHHLFCDGVTEAVAAAIYQRGEASIVAISFADGRLYLADVGPDLVIAVRYSGYPMGQIAARTLEFNPSGTALLILGAVGLPAVFIIETCRSVTPRLRDASGIKLAENLRLLEGATSPLAGYTMAGIDASLTCTTWLDDQLFCVLHGQRMIYLAGLRGEDGAPLVDATRDESKDDLGADNIGTSIRAACYYTVYSHIHAEEPLVAIAATQISGRSLGALSSSGCLLRFEVKDIRSERLEFVLRHTHRLSKAPLHHIYAYPRTTVVTSSRGEIYALNNTTADVIAWHTCLDAPVACLARGTDETLLVGLENGAIHVLDSSGTQTFSHNVFHRACAEVAAGATFLILSDNGALCVITFEAADSLLQCLTPS</sequence>
<keyword evidence="4" id="KW-0539">Nucleus</keyword>
<evidence type="ECO:0000313" key="6">
    <source>
        <dbReference type="EMBL" id="TNJ26602.1"/>
    </source>
</evidence>
<reference evidence="6 7" key="1">
    <citation type="submission" date="2019-05" db="EMBL/GenBank/DDBJ databases">
        <title>The compact genome of Giardia muris reveals important steps in the evolution of intestinal protozoan parasites.</title>
        <authorList>
            <person name="Xu F."/>
            <person name="Jimenez-Gonzalez A."/>
            <person name="Einarsson E."/>
            <person name="Astvaldsson A."/>
            <person name="Peirasmaki D."/>
            <person name="Eckmann L."/>
            <person name="Andersson J.O."/>
            <person name="Svard S.G."/>
            <person name="Jerlstrom-Hultqvist J."/>
        </authorList>
    </citation>
    <scope>NUCLEOTIDE SEQUENCE [LARGE SCALE GENOMIC DNA]</scope>
    <source>
        <strain evidence="6 7">Roberts-Thomson</strain>
    </source>
</reference>
<feature type="compositionally biased region" description="Polar residues" evidence="5">
    <location>
        <begin position="194"/>
        <end position="214"/>
    </location>
</feature>
<dbReference type="GO" id="GO:0003714">
    <property type="term" value="F:transcription corepressor activity"/>
    <property type="evidence" value="ECO:0007669"/>
    <property type="project" value="InterPro"/>
</dbReference>
<dbReference type="InterPro" id="IPR036322">
    <property type="entry name" value="WD40_repeat_dom_sf"/>
</dbReference>
<evidence type="ECO:0000256" key="5">
    <source>
        <dbReference type="SAM" id="MobiDB-lite"/>
    </source>
</evidence>
<dbReference type="Pfam" id="PF08513">
    <property type="entry name" value="LisH"/>
    <property type="match status" value="1"/>
</dbReference>
<keyword evidence="7" id="KW-1185">Reference proteome</keyword>
<dbReference type="Gene3D" id="2.130.10.10">
    <property type="entry name" value="YVTN repeat-like/Quinoprotein amine dehydrogenase"/>
    <property type="match status" value="1"/>
</dbReference>
<comment type="caution">
    <text evidence="6">The sequence shown here is derived from an EMBL/GenBank/DDBJ whole genome shotgun (WGS) entry which is preliminary data.</text>
</comment>
<dbReference type="SMART" id="SM00667">
    <property type="entry name" value="LisH"/>
    <property type="match status" value="1"/>
</dbReference>
<dbReference type="PANTHER" id="PTHR22846:SF2">
    <property type="entry name" value="F-BOX-LIKE_WD REPEAT-CONTAINING PROTEIN EBI"/>
    <property type="match status" value="1"/>
</dbReference>
<evidence type="ECO:0000256" key="3">
    <source>
        <dbReference type="ARBA" id="ARBA00022737"/>
    </source>
</evidence>
<dbReference type="InterPro" id="IPR015943">
    <property type="entry name" value="WD40/YVTN_repeat-like_dom_sf"/>
</dbReference>
<evidence type="ECO:0000256" key="1">
    <source>
        <dbReference type="ARBA" id="ARBA00004123"/>
    </source>
</evidence>
<dbReference type="GO" id="GO:0000118">
    <property type="term" value="C:histone deacetylase complex"/>
    <property type="evidence" value="ECO:0007669"/>
    <property type="project" value="TreeGrafter"/>
</dbReference>
<feature type="region of interest" description="Disordered" evidence="5">
    <location>
        <begin position="190"/>
        <end position="214"/>
    </location>
</feature>
<dbReference type="Gene3D" id="1.20.960.30">
    <property type="match status" value="1"/>
</dbReference>
<dbReference type="PROSITE" id="PS50896">
    <property type="entry name" value="LISH"/>
    <property type="match status" value="1"/>
</dbReference>
<dbReference type="GO" id="GO:0006357">
    <property type="term" value="P:regulation of transcription by RNA polymerase II"/>
    <property type="evidence" value="ECO:0007669"/>
    <property type="project" value="TreeGrafter"/>
</dbReference>
<dbReference type="Proteomes" id="UP000315496">
    <property type="component" value="Chromosome 5"/>
</dbReference>
<keyword evidence="2" id="KW-0853">WD repeat</keyword>
<dbReference type="InterPro" id="IPR045183">
    <property type="entry name" value="Ebi-like"/>
</dbReference>
<evidence type="ECO:0000313" key="7">
    <source>
        <dbReference type="Proteomes" id="UP000315496"/>
    </source>
</evidence>
<dbReference type="InterPro" id="IPR006594">
    <property type="entry name" value="LisH"/>
</dbReference>